<evidence type="ECO:0008006" key="3">
    <source>
        <dbReference type="Google" id="ProtNLM"/>
    </source>
</evidence>
<dbReference type="Proteomes" id="UP000249169">
    <property type="component" value="Unassembled WGS sequence"/>
</dbReference>
<comment type="caution">
    <text evidence="1">The sequence shown here is derived from an EMBL/GenBank/DDBJ whole genome shotgun (WGS) entry which is preliminary data.</text>
</comment>
<gene>
    <name evidence="1" type="ORF">DL240_15545</name>
</gene>
<dbReference type="EMBL" id="QHKO01000008">
    <property type="protein sequence ID" value="RAL20730.1"/>
    <property type="molecule type" value="Genomic_DNA"/>
</dbReference>
<evidence type="ECO:0000313" key="1">
    <source>
        <dbReference type="EMBL" id="RAL20730.1"/>
    </source>
</evidence>
<protein>
    <recommendedName>
        <fullName evidence="3">Bacterial surface antigen (D15) domain-containing protein</fullName>
    </recommendedName>
</protein>
<proteinExistence type="predicted"/>
<accession>A0A328C298</accession>
<name>A0A328C298_9DELT</name>
<sequence length="403" mass="44406">MLMLDLPGGWQLMGMAQIFGVVTTLAPFQRELPLAETRWALPQSAAMINLESPTSTFALRFTPNFEGLTLPQGELTPGGWGEGYIDARHPHTLIHELMLSWNLWDLGPAALSLSAGKGFAPYGTDDPMARPVLKYPTNHHLSQILERWTLNAILLWGGWGVEAGLFGGAEPEGPYDLSNITSFGDSWSARLSRRFGPGFGPAARWEASLSYARVQGVDGAEAGITALYNGALRYDRSRDSGGLYALVEASLSQPESNEGFFSILGEVQPRFDRHLPYYRLEFATRPEFAREGPVGSQDFFRYDHHAPDIGATRWLINTLGYGLTLSRLPLSVRAFAEVQHAYVSEARGDILPEELLGTNAFWSASLGLRLYFGGGPMRMGSYGILDPMSAAHRSMNAMHEHRN</sequence>
<reference evidence="1 2" key="1">
    <citation type="submission" date="2018-05" db="EMBL/GenBank/DDBJ databases">
        <title>Lujinxingia marina gen. nov. sp. nov., a new facultative anaerobic member of the class Deltaproteobacteria, and proposal of Lujinxingaceae fam. nov.</title>
        <authorList>
            <person name="Li C.-M."/>
        </authorList>
    </citation>
    <scope>NUCLEOTIDE SEQUENCE [LARGE SCALE GENOMIC DNA]</scope>
    <source>
        <strain evidence="1 2">B210</strain>
    </source>
</reference>
<evidence type="ECO:0000313" key="2">
    <source>
        <dbReference type="Proteomes" id="UP000249169"/>
    </source>
</evidence>
<keyword evidence="2" id="KW-1185">Reference proteome</keyword>
<dbReference type="AlphaFoldDB" id="A0A328C298"/>
<organism evidence="1 2">
    <name type="scientific">Lujinxingia litoralis</name>
    <dbReference type="NCBI Taxonomy" id="2211119"/>
    <lineage>
        <taxon>Bacteria</taxon>
        <taxon>Deltaproteobacteria</taxon>
        <taxon>Bradymonadales</taxon>
        <taxon>Lujinxingiaceae</taxon>
        <taxon>Lujinxingia</taxon>
    </lineage>
</organism>